<evidence type="ECO:0000313" key="2">
    <source>
        <dbReference type="EMBL" id="OPX17687.1"/>
    </source>
</evidence>
<comment type="caution">
    <text evidence="2">The sequence shown here is derived from an EMBL/GenBank/DDBJ whole genome shotgun (WGS) entry which is preliminary data.</text>
</comment>
<feature type="non-terminal residue" evidence="2">
    <location>
        <position position="103"/>
    </location>
</feature>
<feature type="transmembrane region" description="Helical" evidence="1">
    <location>
        <begin position="45"/>
        <end position="64"/>
    </location>
</feature>
<proteinExistence type="predicted"/>
<gene>
    <name evidence="2" type="ORF">BXT86_05200</name>
</gene>
<keyword evidence="1" id="KW-0472">Membrane</keyword>
<keyword evidence="1" id="KW-0812">Transmembrane</keyword>
<feature type="transmembrane region" description="Helical" evidence="1">
    <location>
        <begin position="20"/>
        <end position="39"/>
    </location>
</feature>
<name>A0A1V4QFC8_UNCW3</name>
<dbReference type="Proteomes" id="UP000191663">
    <property type="component" value="Unassembled WGS sequence"/>
</dbReference>
<organism evidence="2 3">
    <name type="scientific">candidate division WOR-3 bacterium 4484_100</name>
    <dbReference type="NCBI Taxonomy" id="1936077"/>
    <lineage>
        <taxon>Bacteria</taxon>
        <taxon>Bacteria division WOR-3</taxon>
    </lineage>
</organism>
<keyword evidence="1" id="KW-1133">Transmembrane helix</keyword>
<protein>
    <submittedName>
        <fullName evidence="2">Uncharacterized protein</fullName>
    </submittedName>
</protein>
<dbReference type="EMBL" id="MUKB01000090">
    <property type="protein sequence ID" value="OPX17687.1"/>
    <property type="molecule type" value="Genomic_DNA"/>
</dbReference>
<dbReference type="AlphaFoldDB" id="A0A1V4QFC8"/>
<evidence type="ECO:0000256" key="1">
    <source>
        <dbReference type="SAM" id="Phobius"/>
    </source>
</evidence>
<sequence>MPTRSKLVLYKEVIPLGRGYNLTLRGVMVLLLILSLIFILKGLQIVALSIMVPFIFIIFMYLTFQDLKLYVTTDEFIIKFWFFTTKIKLKEIETIEIKDSSIL</sequence>
<accession>A0A1V4QFC8</accession>
<evidence type="ECO:0000313" key="3">
    <source>
        <dbReference type="Proteomes" id="UP000191663"/>
    </source>
</evidence>
<reference evidence="3" key="1">
    <citation type="submission" date="2017-01" db="EMBL/GenBank/DDBJ databases">
        <title>Novel pathways for hydrocarbon cycling and metabolic interdependencies in hydrothermal sediment communities.</title>
        <authorList>
            <person name="Dombrowski N."/>
            <person name="Seitz K."/>
            <person name="Teske A."/>
            <person name="Baker B."/>
        </authorList>
    </citation>
    <scope>NUCLEOTIDE SEQUENCE [LARGE SCALE GENOMIC DNA]</scope>
</reference>